<dbReference type="CDD" id="cd07067">
    <property type="entry name" value="HP_PGM_like"/>
    <property type="match status" value="1"/>
</dbReference>
<dbReference type="Proteomes" id="UP000521358">
    <property type="component" value="Unassembled WGS sequence"/>
</dbReference>
<dbReference type="PIRSF" id="PIRSF000709">
    <property type="entry name" value="6PFK_2-Ptase"/>
    <property type="match status" value="1"/>
</dbReference>
<dbReference type="SUPFAM" id="SSF53254">
    <property type="entry name" value="Phosphoglycerate mutase-like"/>
    <property type="match status" value="1"/>
</dbReference>
<dbReference type="Pfam" id="PF00300">
    <property type="entry name" value="His_Phos_1"/>
    <property type="match status" value="1"/>
</dbReference>
<gene>
    <name evidence="2" type="ORF">HED35_01970</name>
</gene>
<protein>
    <submittedName>
        <fullName evidence="2">Histidine phosphatase family protein</fullName>
    </submittedName>
</protein>
<evidence type="ECO:0000313" key="2">
    <source>
        <dbReference type="EMBL" id="NKC66845.1"/>
    </source>
</evidence>
<comment type="caution">
    <text evidence="2">The sequence shown here is derived from an EMBL/GenBank/DDBJ whole genome shotgun (WGS) entry which is preliminary data.</text>
</comment>
<dbReference type="InterPro" id="IPR029033">
    <property type="entry name" value="His_PPase_superfam"/>
</dbReference>
<organism evidence="2 3">
    <name type="scientific">Vagococcus fluvialis</name>
    <dbReference type="NCBI Taxonomy" id="2738"/>
    <lineage>
        <taxon>Bacteria</taxon>
        <taxon>Bacillati</taxon>
        <taxon>Bacillota</taxon>
        <taxon>Bacilli</taxon>
        <taxon>Lactobacillales</taxon>
        <taxon>Enterococcaceae</taxon>
        <taxon>Vagococcus</taxon>
    </lineage>
</organism>
<feature type="site" description="Transition state stabilizer" evidence="1">
    <location>
        <position position="86"/>
    </location>
</feature>
<reference evidence="2 3" key="1">
    <citation type="submission" date="2020-03" db="EMBL/GenBank/DDBJ databases">
        <title>Bacterial samples isolated from urine from healthy bovine heifers (Gyr breed).</title>
        <authorList>
            <person name="Giannattasio-Ferraz S."/>
            <person name="Maskeri L."/>
            <person name="Penido A."/>
            <person name="Barbosa-Stancioli E.F."/>
            <person name="Putonti C."/>
        </authorList>
    </citation>
    <scope>NUCLEOTIDE SEQUENCE [LARGE SCALE GENOMIC DNA]</scope>
    <source>
        <strain evidence="2 3">UFMG-H7</strain>
    </source>
</reference>
<dbReference type="Gene3D" id="3.40.50.1240">
    <property type="entry name" value="Phosphoglycerate mutase-like"/>
    <property type="match status" value="1"/>
</dbReference>
<dbReference type="AlphaFoldDB" id="A0A7X6D6Z6"/>
<proteinExistence type="predicted"/>
<dbReference type="InterPro" id="IPR013078">
    <property type="entry name" value="His_Pase_superF_clade-1"/>
</dbReference>
<dbReference type="EMBL" id="JAAVMB010000001">
    <property type="protein sequence ID" value="NKC66845.1"/>
    <property type="molecule type" value="Genomic_DNA"/>
</dbReference>
<sequence>MIVSNLDVKTEIEYTKELKEINNGLLAGMKNELAEKEYPGLYYKALQFDEQYPLGESPKDFYQRILNFWNKKLLHLNTKNVLIVTHGGVINILLHLFNDIPYSNEVTKFPVKTGSVTKIKL</sequence>
<accession>A0A7X6D6Z6</accession>
<name>A0A7X6D6Z6_9ENTE</name>
<evidence type="ECO:0000256" key="1">
    <source>
        <dbReference type="PIRSR" id="PIRSR613078-3"/>
    </source>
</evidence>
<evidence type="ECO:0000313" key="3">
    <source>
        <dbReference type="Proteomes" id="UP000521358"/>
    </source>
</evidence>